<reference evidence="1 2" key="1">
    <citation type="submission" date="2016-06" db="EMBL/GenBank/DDBJ databases">
        <authorList>
            <person name="Kjaerup R.B."/>
            <person name="Dalgaard T.S."/>
            <person name="Juul-Madsen H.R."/>
        </authorList>
    </citation>
    <scope>NUCLEOTIDE SEQUENCE [LARGE SCALE GENOMIC DNA]</scope>
    <source>
        <strain evidence="1">LMG947</strain>
    </source>
</reference>
<dbReference type="AlphaFoldDB" id="A0A1C3NQ30"/>
<gene>
    <name evidence="1" type="ORF">XBLMG947_3306</name>
</gene>
<dbReference type="EMBL" id="FLTX01000054">
    <property type="protein sequence ID" value="SBV52510.1"/>
    <property type="molecule type" value="Genomic_DNA"/>
</dbReference>
<name>A0A1C3NQ30_9XANT</name>
<proteinExistence type="predicted"/>
<sequence>MGMALSNAFQALRQGKPVDLDEVLRRIREQGLRELTLTDVTLPNGTRLGKAQIDTPEDAALFAELLREPATELAAPAKPSGWRTGKAKASGPLLSKAIADHLGDLDRAKLHSKTVLESRHSLRLFAGAVGARPGSVRVDGRPCAGIFRCRAVVAVECDQARAI</sequence>
<dbReference type="Proteomes" id="UP000092503">
    <property type="component" value="Unassembled WGS sequence"/>
</dbReference>
<organism evidence="1 2">
    <name type="scientific">Xanthomonas bromi</name>
    <dbReference type="NCBI Taxonomy" id="56449"/>
    <lineage>
        <taxon>Bacteria</taxon>
        <taxon>Pseudomonadati</taxon>
        <taxon>Pseudomonadota</taxon>
        <taxon>Gammaproteobacteria</taxon>
        <taxon>Lysobacterales</taxon>
        <taxon>Lysobacteraceae</taxon>
        <taxon>Xanthomonas</taxon>
    </lineage>
</organism>
<accession>A0A1C3NQ30</accession>
<evidence type="ECO:0000313" key="2">
    <source>
        <dbReference type="Proteomes" id="UP000092503"/>
    </source>
</evidence>
<protein>
    <submittedName>
        <fullName evidence="1">Integrase</fullName>
    </submittedName>
</protein>
<evidence type="ECO:0000313" key="1">
    <source>
        <dbReference type="EMBL" id="SBV52510.1"/>
    </source>
</evidence>